<reference evidence="2 3" key="1">
    <citation type="submission" date="2021-03" db="EMBL/GenBank/DDBJ databases">
        <title>Sequencing the genomes of 1000 actinobacteria strains.</title>
        <authorList>
            <person name="Klenk H.-P."/>
        </authorList>
    </citation>
    <scope>NUCLEOTIDE SEQUENCE [LARGE SCALE GENOMIC DNA]</scope>
    <source>
        <strain evidence="2 3">DSM 14564</strain>
    </source>
</reference>
<evidence type="ECO:0000313" key="2">
    <source>
        <dbReference type="EMBL" id="MBP2410138.1"/>
    </source>
</evidence>
<proteinExistence type="predicted"/>
<feature type="compositionally biased region" description="Basic and acidic residues" evidence="1">
    <location>
        <begin position="1"/>
        <end position="20"/>
    </location>
</feature>
<evidence type="ECO:0000256" key="1">
    <source>
        <dbReference type="SAM" id="MobiDB-lite"/>
    </source>
</evidence>
<evidence type="ECO:0000313" key="3">
    <source>
        <dbReference type="Proteomes" id="UP000698222"/>
    </source>
</evidence>
<dbReference type="EMBL" id="JAGIOC010000001">
    <property type="protein sequence ID" value="MBP2410138.1"/>
    <property type="molecule type" value="Genomic_DNA"/>
</dbReference>
<gene>
    <name evidence="2" type="ORF">JOF44_003041</name>
</gene>
<sequence length="279" mass="29754">MARTRDDETPDRAENDRQEPDWPWFLPAPEEERAGWSAEDSAVTEDPGAFAVQHAEVALVARAVALLDVVGEGRGTTDSGALVLADVRTLVQRWELPTGAEPPDSMWDVPELVGPWTALTAGGWIEVTGDSARPGEGASPYVPAEQDPDAFIQFARALMGILLLTLSQQKVDHGGFEGGADTFAALFYVTSAEGLTVPDILTGGTDMPGVPRGADGGPDLDQALRLMYTISDLTRLSAYGLIRRDSERAAPDTHYRANLAVMAVVASTADLLFHGPDEG</sequence>
<dbReference type="RefSeq" id="WP_209893272.1">
    <property type="nucleotide sequence ID" value="NZ_BAAAJV010000041.1"/>
</dbReference>
<feature type="region of interest" description="Disordered" evidence="1">
    <location>
        <begin position="1"/>
        <end position="42"/>
    </location>
</feature>
<organism evidence="2 3">
    <name type="scientific">Brachybacterium fresconis</name>
    <dbReference type="NCBI Taxonomy" id="173363"/>
    <lineage>
        <taxon>Bacteria</taxon>
        <taxon>Bacillati</taxon>
        <taxon>Actinomycetota</taxon>
        <taxon>Actinomycetes</taxon>
        <taxon>Micrococcales</taxon>
        <taxon>Dermabacteraceae</taxon>
        <taxon>Brachybacterium</taxon>
    </lineage>
</organism>
<protein>
    <submittedName>
        <fullName evidence="2">Uncharacterized protein</fullName>
    </submittedName>
</protein>
<name>A0ABS4YN05_9MICO</name>
<dbReference type="Proteomes" id="UP000698222">
    <property type="component" value="Unassembled WGS sequence"/>
</dbReference>
<comment type="caution">
    <text evidence="2">The sequence shown here is derived from an EMBL/GenBank/DDBJ whole genome shotgun (WGS) entry which is preliminary data.</text>
</comment>
<keyword evidence="3" id="KW-1185">Reference proteome</keyword>
<accession>A0ABS4YN05</accession>